<dbReference type="SUPFAM" id="SSF47345">
    <property type="entry name" value="Colicin E immunity proteins"/>
    <property type="match status" value="1"/>
</dbReference>
<dbReference type="GO" id="GO:0015643">
    <property type="term" value="F:toxic substance binding"/>
    <property type="evidence" value="ECO:0007669"/>
    <property type="project" value="InterPro"/>
</dbReference>
<accession>A0A506V4I3</accession>
<organism evidence="3 4">
    <name type="scientific">Mixta tenebrionis</name>
    <dbReference type="NCBI Taxonomy" id="2562439"/>
    <lineage>
        <taxon>Bacteria</taxon>
        <taxon>Pseudomonadati</taxon>
        <taxon>Pseudomonadota</taxon>
        <taxon>Gammaproteobacteria</taxon>
        <taxon>Enterobacterales</taxon>
        <taxon>Erwiniaceae</taxon>
        <taxon>Mixta</taxon>
    </lineage>
</organism>
<reference evidence="3 4" key="1">
    <citation type="submission" date="2019-06" db="EMBL/GenBank/DDBJ databases">
        <authorList>
            <person name="Yang Y."/>
        </authorList>
    </citation>
    <scope>NUCLEOTIDE SEQUENCE [LARGE SCALE GENOMIC DNA]</scope>
    <source>
        <strain evidence="3 4">BIT-26</strain>
    </source>
</reference>
<dbReference type="Gene3D" id="1.10.1200.20">
    <property type="entry name" value="Colicin E immunity protein"/>
    <property type="match status" value="1"/>
</dbReference>
<protein>
    <submittedName>
        <fullName evidence="3">Bacteriocin immunity protein</fullName>
    </submittedName>
</protein>
<dbReference type="InterPro" id="IPR000290">
    <property type="entry name" value="Colicin_pyocin"/>
</dbReference>
<evidence type="ECO:0000256" key="2">
    <source>
        <dbReference type="ARBA" id="ARBA00023025"/>
    </source>
</evidence>
<dbReference type="PRINTS" id="PR01299">
    <property type="entry name" value="PYOCIN"/>
</dbReference>
<evidence type="ECO:0000313" key="3">
    <source>
        <dbReference type="EMBL" id="TPW40568.1"/>
    </source>
</evidence>
<dbReference type="InterPro" id="IPR035900">
    <property type="entry name" value="Colicin_E_sf"/>
</dbReference>
<keyword evidence="4" id="KW-1185">Reference proteome</keyword>
<sequence>MERTSLQEFTEQEFTDFAQRILLADFETTEDLVNAAMEFVLLCGHPSGTDLICYPDEFNITTPKSMVEFVKNWRLQNGLSGFREEYYPVAI</sequence>
<proteinExistence type="inferred from homology"/>
<comment type="caution">
    <text evidence="3">The sequence shown here is derived from an EMBL/GenBank/DDBJ whole genome shotgun (WGS) entry which is preliminary data.</text>
</comment>
<comment type="similarity">
    <text evidence="1">Belongs to the colicins ColE2/ColE8/ColE9 and pyocins S1/S2 family.</text>
</comment>
<evidence type="ECO:0000256" key="1">
    <source>
        <dbReference type="ARBA" id="ARBA00009346"/>
    </source>
</evidence>
<dbReference type="Proteomes" id="UP000319523">
    <property type="component" value="Unassembled WGS sequence"/>
</dbReference>
<name>A0A506V4I3_9GAMM</name>
<dbReference type="AlphaFoldDB" id="A0A506V4I3"/>
<dbReference type="OrthoDB" id="6810874at2"/>
<dbReference type="GO" id="GO:0030153">
    <property type="term" value="P:bacteriocin immunity"/>
    <property type="evidence" value="ECO:0007669"/>
    <property type="project" value="UniProtKB-KW"/>
</dbReference>
<gene>
    <name evidence="3" type="ORF">FKM52_18195</name>
</gene>
<keyword evidence="2" id="KW-0079">Bacteriocin immunity</keyword>
<evidence type="ECO:0000313" key="4">
    <source>
        <dbReference type="Proteomes" id="UP000319523"/>
    </source>
</evidence>
<dbReference type="CDD" id="cd16363">
    <property type="entry name" value="Col_Im_like"/>
    <property type="match status" value="1"/>
</dbReference>
<dbReference type="Pfam" id="PF01320">
    <property type="entry name" value="Colicin_Pyocin"/>
    <property type="match status" value="1"/>
</dbReference>
<dbReference type="RefSeq" id="WP_141177572.1">
    <property type="nucleotide sequence ID" value="NZ_JBHUFX010000001.1"/>
</dbReference>
<dbReference type="EMBL" id="VHQI01000013">
    <property type="protein sequence ID" value="TPW40568.1"/>
    <property type="molecule type" value="Genomic_DNA"/>
</dbReference>